<feature type="transmembrane region" description="Helical" evidence="5">
    <location>
        <begin position="115"/>
        <end position="136"/>
    </location>
</feature>
<protein>
    <submittedName>
        <fullName evidence="7">Solute carrier family 35 member G1</fullName>
    </submittedName>
</protein>
<keyword evidence="4 5" id="KW-0472">Membrane</keyword>
<feature type="domain" description="EamA" evidence="6">
    <location>
        <begin position="55"/>
        <end position="187"/>
    </location>
</feature>
<feature type="transmembrane region" description="Helical" evidence="5">
    <location>
        <begin position="55"/>
        <end position="76"/>
    </location>
</feature>
<comment type="caution">
    <text evidence="7">The sequence shown here is derived from an EMBL/GenBank/DDBJ whole genome shotgun (WGS) entry which is preliminary data.</text>
</comment>
<evidence type="ECO:0000256" key="4">
    <source>
        <dbReference type="ARBA" id="ARBA00023136"/>
    </source>
</evidence>
<dbReference type="InterPro" id="IPR000620">
    <property type="entry name" value="EamA_dom"/>
</dbReference>
<dbReference type="EMBL" id="JAIZAY010000007">
    <property type="protein sequence ID" value="KAJ8038252.1"/>
    <property type="molecule type" value="Genomic_DNA"/>
</dbReference>
<feature type="domain" description="EamA" evidence="6">
    <location>
        <begin position="207"/>
        <end position="339"/>
    </location>
</feature>
<reference evidence="7" key="1">
    <citation type="submission" date="2021-10" db="EMBL/GenBank/DDBJ databases">
        <title>Tropical sea cucumber genome reveals ecological adaptation and Cuvierian tubules defense mechanism.</title>
        <authorList>
            <person name="Chen T."/>
        </authorList>
    </citation>
    <scope>NUCLEOTIDE SEQUENCE</scope>
    <source>
        <strain evidence="7">Nanhai2018</strain>
        <tissue evidence="7">Muscle</tissue>
    </source>
</reference>
<dbReference type="PANTHER" id="PTHR22911">
    <property type="entry name" value="ACYL-MALONYL CONDENSING ENZYME-RELATED"/>
    <property type="match status" value="1"/>
</dbReference>
<proteinExistence type="predicted"/>
<dbReference type="Pfam" id="PF00892">
    <property type="entry name" value="EamA"/>
    <property type="match status" value="2"/>
</dbReference>
<keyword evidence="8" id="KW-1185">Reference proteome</keyword>
<gene>
    <name evidence="7" type="ORF">HOLleu_15623</name>
</gene>
<accession>A0A9Q1C422</accession>
<comment type="subcellular location">
    <subcellularLocation>
        <location evidence="1">Membrane</location>
        <topology evidence="1">Multi-pass membrane protein</topology>
    </subcellularLocation>
</comment>
<name>A0A9Q1C422_HOLLE</name>
<dbReference type="PANTHER" id="PTHR22911:SF6">
    <property type="entry name" value="SOLUTE CARRIER FAMILY 35 MEMBER G1"/>
    <property type="match status" value="1"/>
</dbReference>
<evidence type="ECO:0000313" key="8">
    <source>
        <dbReference type="Proteomes" id="UP001152320"/>
    </source>
</evidence>
<dbReference type="Proteomes" id="UP001152320">
    <property type="component" value="Chromosome 7"/>
</dbReference>
<feature type="transmembrane region" description="Helical" evidence="5">
    <location>
        <begin position="239"/>
        <end position="261"/>
    </location>
</feature>
<evidence type="ECO:0000256" key="2">
    <source>
        <dbReference type="ARBA" id="ARBA00022692"/>
    </source>
</evidence>
<dbReference type="AlphaFoldDB" id="A0A9Q1C422"/>
<feature type="transmembrane region" description="Helical" evidence="5">
    <location>
        <begin position="296"/>
        <end position="318"/>
    </location>
</feature>
<evidence type="ECO:0000259" key="6">
    <source>
        <dbReference type="Pfam" id="PF00892"/>
    </source>
</evidence>
<keyword evidence="2 5" id="KW-0812">Transmembrane</keyword>
<dbReference type="SUPFAM" id="SSF103481">
    <property type="entry name" value="Multidrug resistance efflux transporter EmrE"/>
    <property type="match status" value="2"/>
</dbReference>
<evidence type="ECO:0000256" key="1">
    <source>
        <dbReference type="ARBA" id="ARBA00004141"/>
    </source>
</evidence>
<evidence type="ECO:0000256" key="5">
    <source>
        <dbReference type="SAM" id="Phobius"/>
    </source>
</evidence>
<dbReference type="OrthoDB" id="306876at2759"/>
<evidence type="ECO:0000256" key="3">
    <source>
        <dbReference type="ARBA" id="ARBA00022989"/>
    </source>
</evidence>
<feature type="transmembrane region" description="Helical" evidence="5">
    <location>
        <begin position="167"/>
        <end position="186"/>
    </location>
</feature>
<organism evidence="7 8">
    <name type="scientific">Holothuria leucospilota</name>
    <name type="common">Black long sea cucumber</name>
    <name type="synonym">Mertensiothuria leucospilota</name>
    <dbReference type="NCBI Taxonomy" id="206669"/>
    <lineage>
        <taxon>Eukaryota</taxon>
        <taxon>Metazoa</taxon>
        <taxon>Echinodermata</taxon>
        <taxon>Eleutherozoa</taxon>
        <taxon>Echinozoa</taxon>
        <taxon>Holothuroidea</taxon>
        <taxon>Aspidochirotacea</taxon>
        <taxon>Aspidochirotida</taxon>
        <taxon>Holothuriidae</taxon>
        <taxon>Holothuria</taxon>
    </lineage>
</organism>
<dbReference type="GO" id="GO:0016020">
    <property type="term" value="C:membrane"/>
    <property type="evidence" value="ECO:0007669"/>
    <property type="project" value="UniProtKB-SubCell"/>
</dbReference>
<dbReference type="InterPro" id="IPR037185">
    <property type="entry name" value="EmrE-like"/>
</dbReference>
<sequence>MERKVNHSDFRRSDRTNFECREHWGEKQKASKNGSNPEDDKFFLHLWKRLIKHRCVLLVLLGAFCSALQSIFVRYAKEDVHAMQVSCIRFFLQLSIPIPVMTYRNISPKPESGRVFTLLLLRGTFGMISLTCFFYSFYYMRVGDATTIMFGSPVFVGIFARIIMKEAFGVVDIMLVFIAIGGVFLISQPPFLFGNDVEGNPYPAEFIGAIFAFIACVCVSFTTVIMRRLGTMNVDSFKTVFYFASIACSGTALLATMLGVWTIPPCGFVRLALVAMGASSCISQCLITYSLSVERSVFVSILRTNEVLFAFILEYLLFRDFPGFLSLLGVFLVMTASVLACLKKMMKSKRKDSIEKDEKETFVQVYEKEYCVKESVV</sequence>
<keyword evidence="3 5" id="KW-1133">Transmembrane helix</keyword>
<evidence type="ECO:0000313" key="7">
    <source>
        <dbReference type="EMBL" id="KAJ8038252.1"/>
    </source>
</evidence>
<feature type="transmembrane region" description="Helical" evidence="5">
    <location>
        <begin position="324"/>
        <end position="342"/>
    </location>
</feature>
<feature type="transmembrane region" description="Helical" evidence="5">
    <location>
        <begin position="267"/>
        <end position="289"/>
    </location>
</feature>
<feature type="transmembrane region" description="Helical" evidence="5">
    <location>
        <begin position="206"/>
        <end position="227"/>
    </location>
</feature>